<evidence type="ECO:0000256" key="8">
    <source>
        <dbReference type="ARBA" id="ARBA00023288"/>
    </source>
</evidence>
<dbReference type="FunFam" id="2.60.40.420:FF:000069">
    <property type="entry name" value="Early nodulin-like protein 1"/>
    <property type="match status" value="1"/>
</dbReference>
<dbReference type="InterPro" id="IPR008972">
    <property type="entry name" value="Cupredoxin"/>
</dbReference>
<keyword evidence="4 10" id="KW-0732">Signal</keyword>
<sequence>MASSRTISYFLVLMVLSIFSFSEAREILVGSNTDAWKIPSSDSESLNRWAEGSRFQIGDSLVWKYDAQKDSVLQVTKQDYATCNISSPIAKYKDGSTKVKLDRSGPLYFISGASGHCEKGQKLIVVVLSARHGLTGISPAPSPMEYDGPAVAPTSSGTSLRGGLMVILGGLVGMVLF</sequence>
<dbReference type="OMA" id="DYATCNI"/>
<name>A0A834Z6Z8_TETSI</name>
<accession>A0A834Z6Z8</accession>
<dbReference type="OrthoDB" id="1937044at2759"/>
<evidence type="ECO:0000256" key="3">
    <source>
        <dbReference type="ARBA" id="ARBA00022622"/>
    </source>
</evidence>
<evidence type="ECO:0000259" key="11">
    <source>
        <dbReference type="PROSITE" id="PS51485"/>
    </source>
</evidence>
<reference evidence="12 13" key="1">
    <citation type="submission" date="2020-04" db="EMBL/GenBank/DDBJ databases">
        <title>Plant Genome Project.</title>
        <authorList>
            <person name="Zhang R.-G."/>
        </authorList>
    </citation>
    <scope>NUCLEOTIDE SEQUENCE [LARGE SCALE GENOMIC DNA]</scope>
    <source>
        <strain evidence="12">YNK0</strain>
        <tissue evidence="12">Leaf</tissue>
    </source>
</reference>
<dbReference type="InterPro" id="IPR041846">
    <property type="entry name" value="ENL_dom"/>
</dbReference>
<evidence type="ECO:0000313" key="12">
    <source>
        <dbReference type="EMBL" id="KAF8400515.1"/>
    </source>
</evidence>
<dbReference type="GO" id="GO:0009055">
    <property type="term" value="F:electron transfer activity"/>
    <property type="evidence" value="ECO:0007669"/>
    <property type="project" value="InterPro"/>
</dbReference>
<dbReference type="Gene3D" id="2.60.40.420">
    <property type="entry name" value="Cupredoxins - blue copper proteins"/>
    <property type="match status" value="1"/>
</dbReference>
<keyword evidence="8" id="KW-0449">Lipoprotein</keyword>
<feature type="signal peptide" evidence="10">
    <location>
        <begin position="1"/>
        <end position="24"/>
    </location>
</feature>
<evidence type="ECO:0000313" key="13">
    <source>
        <dbReference type="Proteomes" id="UP000655225"/>
    </source>
</evidence>
<dbReference type="SUPFAM" id="SSF49503">
    <property type="entry name" value="Cupredoxins"/>
    <property type="match status" value="1"/>
</dbReference>
<dbReference type="GO" id="GO:0005886">
    <property type="term" value="C:plasma membrane"/>
    <property type="evidence" value="ECO:0007669"/>
    <property type="project" value="UniProtKB-SubCell"/>
</dbReference>
<evidence type="ECO:0000256" key="6">
    <source>
        <dbReference type="ARBA" id="ARBA00023157"/>
    </source>
</evidence>
<gene>
    <name evidence="12" type="ORF">HHK36_013814</name>
</gene>
<keyword evidence="13" id="KW-1185">Reference proteome</keyword>
<proteinExistence type="inferred from homology"/>
<evidence type="ECO:0000256" key="9">
    <source>
        <dbReference type="ARBA" id="ARBA00035011"/>
    </source>
</evidence>
<dbReference type="PROSITE" id="PS51485">
    <property type="entry name" value="PHYTOCYANIN"/>
    <property type="match status" value="1"/>
</dbReference>
<keyword evidence="3" id="KW-0336">GPI-anchor</keyword>
<keyword evidence="7" id="KW-0325">Glycoprotein</keyword>
<dbReference type="Proteomes" id="UP000655225">
    <property type="component" value="Unassembled WGS sequence"/>
</dbReference>
<dbReference type="InterPro" id="IPR003245">
    <property type="entry name" value="Phytocyanin_dom"/>
</dbReference>
<feature type="domain" description="Phytocyanin" evidence="11">
    <location>
        <begin position="25"/>
        <end position="129"/>
    </location>
</feature>
<dbReference type="InterPro" id="IPR039391">
    <property type="entry name" value="Phytocyanin-like"/>
</dbReference>
<evidence type="ECO:0000256" key="4">
    <source>
        <dbReference type="ARBA" id="ARBA00022729"/>
    </source>
</evidence>
<dbReference type="Pfam" id="PF02298">
    <property type="entry name" value="Cu_bind_like"/>
    <property type="match status" value="1"/>
</dbReference>
<comment type="caution">
    <text evidence="12">The sequence shown here is derived from an EMBL/GenBank/DDBJ whole genome shotgun (WGS) entry which is preliminary data.</text>
</comment>
<evidence type="ECO:0000256" key="7">
    <source>
        <dbReference type="ARBA" id="ARBA00023180"/>
    </source>
</evidence>
<keyword evidence="6" id="KW-1015">Disulfide bond</keyword>
<dbReference type="AlphaFoldDB" id="A0A834Z6Z8"/>
<dbReference type="EMBL" id="JABCRI010000009">
    <property type="protein sequence ID" value="KAF8400515.1"/>
    <property type="molecule type" value="Genomic_DNA"/>
</dbReference>
<dbReference type="GO" id="GO:0098552">
    <property type="term" value="C:side of membrane"/>
    <property type="evidence" value="ECO:0007669"/>
    <property type="project" value="UniProtKB-KW"/>
</dbReference>
<evidence type="ECO:0000256" key="5">
    <source>
        <dbReference type="ARBA" id="ARBA00023136"/>
    </source>
</evidence>
<dbReference type="PANTHER" id="PTHR33021">
    <property type="entry name" value="BLUE COPPER PROTEIN"/>
    <property type="match status" value="1"/>
</dbReference>
<comment type="similarity">
    <text evidence="9">Belongs to the early nodulin-like (ENODL) family.</text>
</comment>
<evidence type="ECO:0000256" key="10">
    <source>
        <dbReference type="SAM" id="SignalP"/>
    </source>
</evidence>
<organism evidence="12 13">
    <name type="scientific">Tetracentron sinense</name>
    <name type="common">Spur-leaf</name>
    <dbReference type="NCBI Taxonomy" id="13715"/>
    <lineage>
        <taxon>Eukaryota</taxon>
        <taxon>Viridiplantae</taxon>
        <taxon>Streptophyta</taxon>
        <taxon>Embryophyta</taxon>
        <taxon>Tracheophyta</taxon>
        <taxon>Spermatophyta</taxon>
        <taxon>Magnoliopsida</taxon>
        <taxon>Trochodendrales</taxon>
        <taxon>Trochodendraceae</taxon>
        <taxon>Tetracentron</taxon>
    </lineage>
</organism>
<protein>
    <recommendedName>
        <fullName evidence="11">Phytocyanin domain-containing protein</fullName>
    </recommendedName>
</protein>
<comment type="subcellular location">
    <subcellularLocation>
        <location evidence="1">Cell membrane</location>
        <topology evidence="1">Lipid-anchor</topology>
        <topology evidence="1">GPI-anchor</topology>
    </subcellularLocation>
</comment>
<keyword evidence="2" id="KW-1003">Cell membrane</keyword>
<keyword evidence="5" id="KW-0472">Membrane</keyword>
<feature type="chain" id="PRO_5032368895" description="Phytocyanin domain-containing protein" evidence="10">
    <location>
        <begin position="25"/>
        <end position="177"/>
    </location>
</feature>
<dbReference type="CDD" id="cd11019">
    <property type="entry name" value="OsENODL1_like"/>
    <property type="match status" value="1"/>
</dbReference>
<evidence type="ECO:0000256" key="1">
    <source>
        <dbReference type="ARBA" id="ARBA00004609"/>
    </source>
</evidence>
<dbReference type="PANTHER" id="PTHR33021:SF197">
    <property type="entry name" value="EARLY NODULIN-LIKE PROTEIN 13"/>
    <property type="match status" value="1"/>
</dbReference>
<evidence type="ECO:0000256" key="2">
    <source>
        <dbReference type="ARBA" id="ARBA00022475"/>
    </source>
</evidence>